<comment type="caution">
    <text evidence="2">The sequence shown here is derived from an EMBL/GenBank/DDBJ whole genome shotgun (WGS) entry which is preliminary data.</text>
</comment>
<reference evidence="2 3" key="1">
    <citation type="submission" date="2024-03" db="EMBL/GenBank/DDBJ databases">
        <title>Adaptation during the transition from Ophiocordyceps entomopathogen to insect associate is accompanied by gene loss and intensified selection.</title>
        <authorList>
            <person name="Ward C.M."/>
            <person name="Onetto C.A."/>
            <person name="Borneman A.R."/>
        </authorList>
    </citation>
    <scope>NUCLEOTIDE SEQUENCE [LARGE SCALE GENOMIC DNA]</scope>
    <source>
        <strain evidence="2">AWRI1</strain>
        <tissue evidence="2">Single Adult Female</tissue>
    </source>
</reference>
<protein>
    <submittedName>
        <fullName evidence="2">Uncharacterized protein</fullName>
    </submittedName>
</protein>
<dbReference type="EMBL" id="JBBCAQ010000010">
    <property type="protein sequence ID" value="KAK7600796.1"/>
    <property type="molecule type" value="Genomic_DNA"/>
</dbReference>
<dbReference type="AlphaFoldDB" id="A0AAN9TQ09"/>
<evidence type="ECO:0000256" key="1">
    <source>
        <dbReference type="SAM" id="MobiDB-lite"/>
    </source>
</evidence>
<evidence type="ECO:0000313" key="2">
    <source>
        <dbReference type="EMBL" id="KAK7600796.1"/>
    </source>
</evidence>
<organism evidence="2 3">
    <name type="scientific">Parthenolecanium corni</name>
    <dbReference type="NCBI Taxonomy" id="536013"/>
    <lineage>
        <taxon>Eukaryota</taxon>
        <taxon>Metazoa</taxon>
        <taxon>Ecdysozoa</taxon>
        <taxon>Arthropoda</taxon>
        <taxon>Hexapoda</taxon>
        <taxon>Insecta</taxon>
        <taxon>Pterygota</taxon>
        <taxon>Neoptera</taxon>
        <taxon>Paraneoptera</taxon>
        <taxon>Hemiptera</taxon>
        <taxon>Sternorrhyncha</taxon>
        <taxon>Coccoidea</taxon>
        <taxon>Coccidae</taxon>
        <taxon>Parthenolecanium</taxon>
    </lineage>
</organism>
<accession>A0AAN9TQ09</accession>
<sequence length="248" mass="27980">MSKIRVATQRSNRRRRSPDGRQSMRITKLRITNYELRIAIRISQLKAIAAAAAACGRNYNVAIERLFSSSDLDYDCASSRAAPYQFITPNGQRERKERRNFNSLESNGSQITRNYGASEWRIRARRRTSINNYILTETLIADKDDERNWLRILKREYNAVSASGWPTHPWALASGRVASNSRYGWLDARCPMPDARCPMDAGAVNLARRLDRALIKPLGCATVGAAHAHAHAHDSTQSLKSECAMQTD</sequence>
<name>A0AAN9TQ09_9HEMI</name>
<keyword evidence="3" id="KW-1185">Reference proteome</keyword>
<evidence type="ECO:0000313" key="3">
    <source>
        <dbReference type="Proteomes" id="UP001367676"/>
    </source>
</evidence>
<dbReference type="Proteomes" id="UP001367676">
    <property type="component" value="Unassembled WGS sequence"/>
</dbReference>
<feature type="region of interest" description="Disordered" evidence="1">
    <location>
        <begin position="1"/>
        <end position="23"/>
    </location>
</feature>
<gene>
    <name evidence="2" type="ORF">V9T40_008237</name>
</gene>
<proteinExistence type="predicted"/>